<organism evidence="2 3">
    <name type="scientific">Shewanella nanhaiensis</name>
    <dbReference type="NCBI Taxonomy" id="2864872"/>
    <lineage>
        <taxon>Bacteria</taxon>
        <taxon>Pseudomonadati</taxon>
        <taxon>Pseudomonadota</taxon>
        <taxon>Gammaproteobacteria</taxon>
        <taxon>Alteromonadales</taxon>
        <taxon>Shewanellaceae</taxon>
        <taxon>Shewanella</taxon>
    </lineage>
</organism>
<accession>A0ABS7EA76</accession>
<comment type="caution">
    <text evidence="2">The sequence shown here is derived from an EMBL/GenBank/DDBJ whole genome shotgun (WGS) entry which is preliminary data.</text>
</comment>
<keyword evidence="3" id="KW-1185">Reference proteome</keyword>
<gene>
    <name evidence="2" type="ORF">K0625_23535</name>
</gene>
<feature type="non-terminal residue" evidence="2">
    <location>
        <position position="86"/>
    </location>
</feature>
<sequence>MKFNRLAKLVSLASSGIVALSAPSYAVESNEESVERIEVTGSRLNVWYAPLLQIIKQDNRSWFALMYSESIETFISPSSTMRSAPD</sequence>
<keyword evidence="1" id="KW-0732">Signal</keyword>
<dbReference type="Proteomes" id="UP001195963">
    <property type="component" value="Unassembled WGS sequence"/>
</dbReference>
<proteinExistence type="predicted"/>
<protein>
    <submittedName>
        <fullName evidence="2">Uncharacterized protein</fullName>
    </submittedName>
</protein>
<dbReference type="RefSeq" id="WP_220111818.1">
    <property type="nucleotide sequence ID" value="NZ_JAHZST010000031.1"/>
</dbReference>
<evidence type="ECO:0000313" key="3">
    <source>
        <dbReference type="Proteomes" id="UP001195963"/>
    </source>
</evidence>
<reference evidence="2 3" key="1">
    <citation type="submission" date="2021-07" db="EMBL/GenBank/DDBJ databases">
        <title>Shewanella sp. nov, isolated from SCS.</title>
        <authorList>
            <person name="Cao W.R."/>
        </authorList>
    </citation>
    <scope>NUCLEOTIDE SEQUENCE [LARGE SCALE GENOMIC DNA]</scope>
    <source>
        <strain evidence="2 3">NR704-98</strain>
    </source>
</reference>
<evidence type="ECO:0000256" key="1">
    <source>
        <dbReference type="SAM" id="SignalP"/>
    </source>
</evidence>
<dbReference type="EMBL" id="JAHZST010000031">
    <property type="protein sequence ID" value="MBW8186594.1"/>
    <property type="molecule type" value="Genomic_DNA"/>
</dbReference>
<feature type="signal peptide" evidence="1">
    <location>
        <begin position="1"/>
        <end position="26"/>
    </location>
</feature>
<name>A0ABS7EA76_9GAMM</name>
<feature type="chain" id="PRO_5046151752" evidence="1">
    <location>
        <begin position="27"/>
        <end position="86"/>
    </location>
</feature>
<evidence type="ECO:0000313" key="2">
    <source>
        <dbReference type="EMBL" id="MBW8186594.1"/>
    </source>
</evidence>